<proteinExistence type="predicted"/>
<sequence>MAAPMCGLKAELEARSLVRQRTSPKRSPRLPGHPSRGSAPGVPAVRINARTNGTALREFLGLPPPPPHPNPPPRRLPATSVAPFAAYAAAPEAEARFPRCIVYV</sequence>
<accession>A0ACB7T6S4</accession>
<protein>
    <submittedName>
        <fullName evidence="1">Uncharacterized protein</fullName>
    </submittedName>
</protein>
<evidence type="ECO:0000313" key="2">
    <source>
        <dbReference type="Proteomes" id="UP000821845"/>
    </source>
</evidence>
<keyword evidence="2" id="KW-1185">Reference proteome</keyword>
<dbReference type="Proteomes" id="UP000821845">
    <property type="component" value="Chromosome 11"/>
</dbReference>
<dbReference type="EMBL" id="CM023491">
    <property type="protein sequence ID" value="KAH6941704.1"/>
    <property type="molecule type" value="Genomic_DNA"/>
</dbReference>
<reference evidence="1" key="1">
    <citation type="submission" date="2020-05" db="EMBL/GenBank/DDBJ databases">
        <title>Large-scale comparative analyses of tick genomes elucidate their genetic diversity and vector capacities.</title>
        <authorList>
            <person name="Jia N."/>
            <person name="Wang J."/>
            <person name="Shi W."/>
            <person name="Du L."/>
            <person name="Sun Y."/>
            <person name="Zhan W."/>
            <person name="Jiang J."/>
            <person name="Wang Q."/>
            <person name="Zhang B."/>
            <person name="Ji P."/>
            <person name="Sakyi L.B."/>
            <person name="Cui X."/>
            <person name="Yuan T."/>
            <person name="Jiang B."/>
            <person name="Yang W."/>
            <person name="Lam T.T.-Y."/>
            <person name="Chang Q."/>
            <person name="Ding S."/>
            <person name="Wang X."/>
            <person name="Zhu J."/>
            <person name="Ruan X."/>
            <person name="Zhao L."/>
            <person name="Wei J."/>
            <person name="Que T."/>
            <person name="Du C."/>
            <person name="Cheng J."/>
            <person name="Dai P."/>
            <person name="Han X."/>
            <person name="Huang E."/>
            <person name="Gao Y."/>
            <person name="Liu J."/>
            <person name="Shao H."/>
            <person name="Ye R."/>
            <person name="Li L."/>
            <person name="Wei W."/>
            <person name="Wang X."/>
            <person name="Wang C."/>
            <person name="Yang T."/>
            <person name="Huo Q."/>
            <person name="Li W."/>
            <person name="Guo W."/>
            <person name="Chen H."/>
            <person name="Zhou L."/>
            <person name="Ni X."/>
            <person name="Tian J."/>
            <person name="Zhou Y."/>
            <person name="Sheng Y."/>
            <person name="Liu T."/>
            <person name="Pan Y."/>
            <person name="Xia L."/>
            <person name="Li J."/>
            <person name="Zhao F."/>
            <person name="Cao W."/>
        </authorList>
    </citation>
    <scope>NUCLEOTIDE SEQUENCE</scope>
    <source>
        <strain evidence="1">Hyas-2018</strain>
    </source>
</reference>
<comment type="caution">
    <text evidence="1">The sequence shown here is derived from an EMBL/GenBank/DDBJ whole genome shotgun (WGS) entry which is preliminary data.</text>
</comment>
<name>A0ACB7T6S4_HYAAI</name>
<evidence type="ECO:0000313" key="1">
    <source>
        <dbReference type="EMBL" id="KAH6941704.1"/>
    </source>
</evidence>
<organism evidence="1 2">
    <name type="scientific">Hyalomma asiaticum</name>
    <name type="common">Tick</name>
    <dbReference type="NCBI Taxonomy" id="266040"/>
    <lineage>
        <taxon>Eukaryota</taxon>
        <taxon>Metazoa</taxon>
        <taxon>Ecdysozoa</taxon>
        <taxon>Arthropoda</taxon>
        <taxon>Chelicerata</taxon>
        <taxon>Arachnida</taxon>
        <taxon>Acari</taxon>
        <taxon>Parasitiformes</taxon>
        <taxon>Ixodida</taxon>
        <taxon>Ixodoidea</taxon>
        <taxon>Ixodidae</taxon>
        <taxon>Hyalomminae</taxon>
        <taxon>Hyalomma</taxon>
    </lineage>
</organism>
<gene>
    <name evidence="1" type="ORF">HPB50_022870</name>
</gene>